<sequence>MLEFRKPAGTELVPGTRSIPGSVPGNEPRRYGRAWPGPVGGRTVTYLDPAATVVGAPVWPVWLLRGLEAAVVFVVVYNLAVYVGGLRNPRPVPRTTPRTRFAVLIPAHNEEAVIGPLIESLGRQAYPRHLYDVFVVADNCTDGTAAAARAAGAHVWERFDDQRRGKQYAVAYALERIASLGRRYDAVVMFDADNLVEPNFLQVMNDHLAAGEKIIQAYVDAKNPDDSWVSAAFAFSFWMSNRWRLQARHNWGLCGALAGTGMCIAWDVLERVGWDVHTLTEDLEFSAKALLHGYVTTFARETRIYDEKVTGFVASCRQRVRWARGNVQVMLIHAPRLLWAGLRQLDPVKFEFVFDLTRPLHLVLTTVVSALSLAAGPELARWGWVPLPDWPVRLTALFAVVGPLLVLVLDRLPLRPYRFIPLLPIFQYSWIVLVLWALLTPRNRQWVPTVHTRAMRLGELSR</sequence>
<proteinExistence type="inferred from homology"/>
<reference evidence="7" key="2">
    <citation type="journal article" date="2010" name="Stand. Genomic Sci.">
        <title>Complete genome sequence of Thermaerobacter marianensis type strain (7p75aT).</title>
        <authorList>
            <person name="Han C."/>
            <person name="Gu W."/>
            <person name="Zhang X."/>
            <person name="Lapidus A."/>
            <person name="Nolan M."/>
            <person name="Copeland A."/>
            <person name="Lucas S."/>
            <person name="Glavina Del Rio T."/>
            <person name="Tice H."/>
            <person name="Cheng J."/>
            <person name="Tapia R."/>
            <person name="Goodwin L."/>
            <person name="Pitluck S."/>
            <person name="Pagani I."/>
            <person name="Ivanova N."/>
            <person name="Mavromatis K."/>
            <person name="Mikhailova N."/>
            <person name="Pati A."/>
            <person name="Chen A."/>
            <person name="Palaniappan K."/>
            <person name="Land M."/>
            <person name="Hauser L."/>
            <person name="Chang Y."/>
            <person name="Jeffries C."/>
            <person name="Schneider S."/>
            <person name="Rohde M."/>
            <person name="Goker M."/>
            <person name="Pukall R."/>
            <person name="Woyke T."/>
            <person name="Bristow J."/>
            <person name="Eisen J."/>
            <person name="Markowitz V."/>
            <person name="Hugenholtz P."/>
            <person name="Kyrpides N."/>
            <person name="Klenk H."/>
            <person name="Detter J."/>
        </authorList>
    </citation>
    <scope>NUCLEOTIDE SEQUENCE [LARGE SCALE GENOMIC DNA]</scope>
    <source>
        <strain evidence="7">ATCC 700841 / DSM 12885 / JCM 10246 / 7p75a</strain>
    </source>
</reference>
<keyword evidence="5" id="KW-1133">Transmembrane helix</keyword>
<dbReference type="PANTHER" id="PTHR43630">
    <property type="entry name" value="POLY-BETA-1,6-N-ACETYL-D-GLUCOSAMINE SYNTHASE"/>
    <property type="match status" value="1"/>
</dbReference>
<name>E6SGN2_THEM7</name>
<keyword evidence="7" id="KW-1185">Reference proteome</keyword>
<evidence type="ECO:0000313" key="7">
    <source>
        <dbReference type="Proteomes" id="UP000008915"/>
    </source>
</evidence>
<feature type="region of interest" description="Disordered" evidence="4">
    <location>
        <begin position="1"/>
        <end position="34"/>
    </location>
</feature>
<accession>E6SGN2</accession>
<dbReference type="STRING" id="644966.Tmar_0457"/>
<dbReference type="InterPro" id="IPR029044">
    <property type="entry name" value="Nucleotide-diphossugar_trans"/>
</dbReference>
<protein>
    <submittedName>
        <fullName evidence="6">Glycosyl transferase family 2</fullName>
    </submittedName>
</protein>
<dbReference type="PANTHER" id="PTHR43630:SF1">
    <property type="entry name" value="POLY-BETA-1,6-N-ACETYL-D-GLUCOSAMINE SYNTHASE"/>
    <property type="match status" value="1"/>
</dbReference>
<gene>
    <name evidence="6" type="ordered locus">Tmar_0457</name>
</gene>
<comment type="similarity">
    <text evidence="1">Belongs to the glycosyltransferase 2 family.</text>
</comment>
<evidence type="ECO:0000256" key="4">
    <source>
        <dbReference type="SAM" id="MobiDB-lite"/>
    </source>
</evidence>
<keyword evidence="5" id="KW-0472">Membrane</keyword>
<dbReference type="eggNOG" id="COG1215">
    <property type="taxonomic scope" value="Bacteria"/>
</dbReference>
<evidence type="ECO:0000256" key="1">
    <source>
        <dbReference type="ARBA" id="ARBA00006739"/>
    </source>
</evidence>
<feature type="transmembrane region" description="Helical" evidence="5">
    <location>
        <begin position="421"/>
        <end position="439"/>
    </location>
</feature>
<reference evidence="6 7" key="1">
    <citation type="journal article" date="2010" name="Stand. Genomic Sci.">
        <title>Complete genome sequence of Thermaerobacter marianensis type strain (7p75a).</title>
        <authorList>
            <person name="Han C."/>
            <person name="Gu W."/>
            <person name="Zhang X."/>
            <person name="Lapidus A."/>
            <person name="Nolan M."/>
            <person name="Copeland A."/>
            <person name="Lucas S."/>
            <person name="Del Rio T.G."/>
            <person name="Tice H."/>
            <person name="Cheng J.F."/>
            <person name="Tapia R."/>
            <person name="Goodwin L."/>
            <person name="Pitluck S."/>
            <person name="Pagani I."/>
            <person name="Ivanova N."/>
            <person name="Mavromatis K."/>
            <person name="Mikhailova N."/>
            <person name="Pati A."/>
            <person name="Chen A."/>
            <person name="Palaniappan K."/>
            <person name="Land M."/>
            <person name="Hauser L."/>
            <person name="Chang Y.J."/>
            <person name="Jeffries C.D."/>
            <person name="Schneider S."/>
            <person name="Rohde M."/>
            <person name="Goker M."/>
            <person name="Pukall R."/>
            <person name="Woyke T."/>
            <person name="Bristow J."/>
            <person name="Eisen J.A."/>
            <person name="Markowitz V."/>
            <person name="Hugenholtz P."/>
            <person name="Kyrpides N.C."/>
            <person name="Klenk H.P."/>
            <person name="Detter J.C."/>
        </authorList>
    </citation>
    <scope>NUCLEOTIDE SEQUENCE [LARGE SCALE GENOMIC DNA]</scope>
    <source>
        <strain evidence="7">ATCC 700841 / DSM 12885 / JCM 10246 / 7p75a</strain>
    </source>
</reference>
<keyword evidence="2" id="KW-0328">Glycosyltransferase</keyword>
<evidence type="ECO:0000313" key="6">
    <source>
        <dbReference type="EMBL" id="ADU50578.1"/>
    </source>
</evidence>
<organism evidence="6 7">
    <name type="scientific">Thermaerobacter marianensis (strain ATCC 700841 / DSM 12885 / JCM 10246 / 7p75a)</name>
    <dbReference type="NCBI Taxonomy" id="644966"/>
    <lineage>
        <taxon>Bacteria</taxon>
        <taxon>Bacillati</taxon>
        <taxon>Bacillota</taxon>
        <taxon>Clostridia</taxon>
        <taxon>Eubacteriales</taxon>
        <taxon>Clostridiales Family XVII. Incertae Sedis</taxon>
        <taxon>Thermaerobacter</taxon>
    </lineage>
</organism>
<dbReference type="Gene3D" id="3.90.550.10">
    <property type="entry name" value="Spore Coat Polysaccharide Biosynthesis Protein SpsA, Chain A"/>
    <property type="match status" value="1"/>
</dbReference>
<dbReference type="AlphaFoldDB" id="E6SGN2"/>
<dbReference type="EMBL" id="CP002344">
    <property type="protein sequence ID" value="ADU50578.1"/>
    <property type="molecule type" value="Genomic_DNA"/>
</dbReference>
<dbReference type="GO" id="GO:0016757">
    <property type="term" value="F:glycosyltransferase activity"/>
    <property type="evidence" value="ECO:0007669"/>
    <property type="project" value="UniProtKB-KW"/>
</dbReference>
<dbReference type="CDD" id="cd06438">
    <property type="entry name" value="EpsO_like"/>
    <property type="match status" value="1"/>
</dbReference>
<dbReference type="SUPFAM" id="SSF53448">
    <property type="entry name" value="Nucleotide-diphospho-sugar transferases"/>
    <property type="match status" value="1"/>
</dbReference>
<evidence type="ECO:0000256" key="3">
    <source>
        <dbReference type="ARBA" id="ARBA00022679"/>
    </source>
</evidence>
<dbReference type="Pfam" id="PF13641">
    <property type="entry name" value="Glyco_tranf_2_3"/>
    <property type="match status" value="1"/>
</dbReference>
<dbReference type="KEGG" id="tmr:Tmar_0457"/>
<keyword evidence="5" id="KW-0812">Transmembrane</keyword>
<evidence type="ECO:0000256" key="5">
    <source>
        <dbReference type="SAM" id="Phobius"/>
    </source>
</evidence>
<evidence type="ECO:0000256" key="2">
    <source>
        <dbReference type="ARBA" id="ARBA00022676"/>
    </source>
</evidence>
<dbReference type="Proteomes" id="UP000008915">
    <property type="component" value="Chromosome"/>
</dbReference>
<keyword evidence="3 6" id="KW-0808">Transferase</keyword>
<dbReference type="HOGENOM" id="CLU_023978_1_1_9"/>